<dbReference type="OrthoDB" id="5982854at2759"/>
<proteinExistence type="predicted"/>
<name>A0A183BAT4_9TREM</name>
<evidence type="ECO:0000313" key="3">
    <source>
        <dbReference type="WBParaSite" id="ECPE_0001636201-mRNA-1"/>
    </source>
</evidence>
<dbReference type="WBParaSite" id="ECPE_0001636201-mRNA-1">
    <property type="protein sequence ID" value="ECPE_0001636201-mRNA-1"/>
    <property type="gene ID" value="ECPE_0001636201"/>
</dbReference>
<dbReference type="PANTHER" id="PTHR33198">
    <property type="entry name" value="ANK_REP_REGION DOMAIN-CONTAINING PROTEIN-RELATED"/>
    <property type="match status" value="1"/>
</dbReference>
<gene>
    <name evidence="1" type="ORF">ECPE_LOCUS16319</name>
</gene>
<protein>
    <submittedName>
        <fullName evidence="3">Retrotrans_gag domain-containing protein</fullName>
    </submittedName>
</protein>
<dbReference type="AlphaFoldDB" id="A0A183BAT4"/>
<dbReference type="Proteomes" id="UP000272942">
    <property type="component" value="Unassembled WGS sequence"/>
</dbReference>
<dbReference type="PANTHER" id="PTHR33198:SF20">
    <property type="entry name" value="RETROTRANSPOSON GAG DOMAIN-CONTAINING PROTEIN"/>
    <property type="match status" value="1"/>
</dbReference>
<organism evidence="3">
    <name type="scientific">Echinostoma caproni</name>
    <dbReference type="NCBI Taxonomy" id="27848"/>
    <lineage>
        <taxon>Eukaryota</taxon>
        <taxon>Metazoa</taxon>
        <taxon>Spiralia</taxon>
        <taxon>Lophotrochozoa</taxon>
        <taxon>Platyhelminthes</taxon>
        <taxon>Trematoda</taxon>
        <taxon>Digenea</taxon>
        <taxon>Plagiorchiida</taxon>
        <taxon>Echinostomata</taxon>
        <taxon>Echinostomatoidea</taxon>
        <taxon>Echinostomatidae</taxon>
        <taxon>Echinostoma</taxon>
    </lineage>
</organism>
<sequence length="178" mass="20521">MEETARLDDNWRLWRTQYGDFRTLAAMNSKSSPAQLALFRHTIGPAAVRVINGFTYCPDEDRGDWQVVKTKVEQYCLGESNETYERYIFNQRRQQHGESLDAFVLLLKSLVRACKFRSCLEESLIRDRIVVGLPDSAVAKRLLKFPKLTLKQCIDICRSEEAAEKTMETLTTTESYGL</sequence>
<accession>A0A183BAT4</accession>
<dbReference type="EMBL" id="UZAN01063819">
    <property type="protein sequence ID" value="VDP93591.1"/>
    <property type="molecule type" value="Genomic_DNA"/>
</dbReference>
<reference evidence="3" key="1">
    <citation type="submission" date="2016-06" db="UniProtKB">
        <authorList>
            <consortium name="WormBaseParasite"/>
        </authorList>
    </citation>
    <scope>IDENTIFICATION</scope>
</reference>
<reference evidence="1 2" key="2">
    <citation type="submission" date="2018-11" db="EMBL/GenBank/DDBJ databases">
        <authorList>
            <consortium name="Pathogen Informatics"/>
        </authorList>
    </citation>
    <scope>NUCLEOTIDE SEQUENCE [LARGE SCALE GENOMIC DNA]</scope>
    <source>
        <strain evidence="1 2">Egypt</strain>
    </source>
</reference>
<evidence type="ECO:0000313" key="1">
    <source>
        <dbReference type="EMBL" id="VDP93591.1"/>
    </source>
</evidence>
<evidence type="ECO:0000313" key="2">
    <source>
        <dbReference type="Proteomes" id="UP000272942"/>
    </source>
</evidence>
<keyword evidence="2" id="KW-1185">Reference proteome</keyword>